<dbReference type="SUPFAM" id="SSF56317">
    <property type="entry name" value="Carbon-nitrogen hydrolase"/>
    <property type="match status" value="1"/>
</dbReference>
<comment type="caution">
    <text evidence="3">The sequence shown here is derived from an EMBL/GenBank/DDBJ whole genome shotgun (WGS) entry which is preliminary data.</text>
</comment>
<dbReference type="InterPro" id="IPR036526">
    <property type="entry name" value="C-N_Hydrolase_sf"/>
</dbReference>
<dbReference type="PANTHER" id="PTHR23088:SF27">
    <property type="entry name" value="DEAMINATED GLUTATHIONE AMIDASE"/>
    <property type="match status" value="1"/>
</dbReference>
<evidence type="ECO:0000256" key="1">
    <source>
        <dbReference type="ARBA" id="ARBA00010613"/>
    </source>
</evidence>
<dbReference type="Pfam" id="PF00795">
    <property type="entry name" value="CN_hydrolase"/>
    <property type="match status" value="1"/>
</dbReference>
<sequence length="262" mass="28056">MKIAVLQTRSADLDALHEAAGTAADRGARLLITPEMFTTGYNVPDVPEKAQPADGPWFDRVAEIARSTGVAILYGFPERDEDEVFNAAQLVDRDGTVLAKHRKAHLFGDLDTRTFTPGGGDLAVADLDGARVGILICYDVEFPEAVRSLALAGADLVAVPTALMRPYEVVARTVVPARAYENQVYLAYANRSGHEAELAYCGESCVVGPDGADLARAGSGDELLLAEIDATRLASSRAVNTHLRDRRPGLYGALTETQESSR</sequence>
<dbReference type="OrthoDB" id="9811121at2"/>
<keyword evidence="4" id="KW-1185">Reference proteome</keyword>
<gene>
    <name evidence="3" type="ORF">D0Z08_22455</name>
</gene>
<protein>
    <submittedName>
        <fullName evidence="3">Carbon-nitrogen hydrolase</fullName>
    </submittedName>
</protein>
<organism evidence="3 4">
    <name type="scientific">Nocardioides immobilis</name>
    <dbReference type="NCBI Taxonomy" id="2049295"/>
    <lineage>
        <taxon>Bacteria</taxon>
        <taxon>Bacillati</taxon>
        <taxon>Actinomycetota</taxon>
        <taxon>Actinomycetes</taxon>
        <taxon>Propionibacteriales</taxon>
        <taxon>Nocardioidaceae</taxon>
        <taxon>Nocardioides</taxon>
    </lineage>
</organism>
<proteinExistence type="inferred from homology"/>
<dbReference type="Proteomes" id="UP000283644">
    <property type="component" value="Unassembled WGS sequence"/>
</dbReference>
<evidence type="ECO:0000259" key="2">
    <source>
        <dbReference type="PROSITE" id="PS50263"/>
    </source>
</evidence>
<evidence type="ECO:0000313" key="4">
    <source>
        <dbReference type="Proteomes" id="UP000283644"/>
    </source>
</evidence>
<dbReference type="InterPro" id="IPR003010">
    <property type="entry name" value="C-N_Hydrolase"/>
</dbReference>
<keyword evidence="3" id="KW-0378">Hydrolase</keyword>
<accession>A0A417XW60</accession>
<dbReference type="RefSeq" id="WP_118927513.1">
    <property type="nucleotide sequence ID" value="NZ_QXGH01000029.1"/>
</dbReference>
<dbReference type="PROSITE" id="PS50263">
    <property type="entry name" value="CN_HYDROLASE"/>
    <property type="match status" value="1"/>
</dbReference>
<dbReference type="PROSITE" id="PS01227">
    <property type="entry name" value="UPF0012"/>
    <property type="match status" value="1"/>
</dbReference>
<reference evidence="3 4" key="1">
    <citation type="submission" date="2018-09" db="EMBL/GenBank/DDBJ databases">
        <title>Genome sequencing of Nocardioides immobilis CCTCC AB 2017083 for comparison to Nocardioides silvaticus.</title>
        <authorList>
            <person name="Li C."/>
            <person name="Wang G."/>
        </authorList>
    </citation>
    <scope>NUCLEOTIDE SEQUENCE [LARGE SCALE GENOMIC DNA]</scope>
    <source>
        <strain evidence="3 4">CCTCC AB 2017083</strain>
    </source>
</reference>
<dbReference type="PANTHER" id="PTHR23088">
    <property type="entry name" value="NITRILASE-RELATED"/>
    <property type="match status" value="1"/>
</dbReference>
<dbReference type="EMBL" id="QXGH01000029">
    <property type="protein sequence ID" value="RHW24739.1"/>
    <property type="molecule type" value="Genomic_DNA"/>
</dbReference>
<comment type="similarity">
    <text evidence="1">Belongs to the carbon-nitrogen hydrolase superfamily. NIT1/NIT2 family.</text>
</comment>
<evidence type="ECO:0000313" key="3">
    <source>
        <dbReference type="EMBL" id="RHW24739.1"/>
    </source>
</evidence>
<dbReference type="CDD" id="cd07576">
    <property type="entry name" value="R-amidase_like"/>
    <property type="match status" value="1"/>
</dbReference>
<dbReference type="InterPro" id="IPR044083">
    <property type="entry name" value="RamA-like"/>
</dbReference>
<dbReference type="GO" id="GO:0016787">
    <property type="term" value="F:hydrolase activity"/>
    <property type="evidence" value="ECO:0007669"/>
    <property type="project" value="UniProtKB-KW"/>
</dbReference>
<dbReference type="AlphaFoldDB" id="A0A417XW60"/>
<name>A0A417XW60_9ACTN</name>
<dbReference type="Gene3D" id="3.60.110.10">
    <property type="entry name" value="Carbon-nitrogen hydrolase"/>
    <property type="match status" value="1"/>
</dbReference>
<dbReference type="InterPro" id="IPR001110">
    <property type="entry name" value="UPF0012_CS"/>
</dbReference>
<feature type="domain" description="CN hydrolase" evidence="2">
    <location>
        <begin position="1"/>
        <end position="230"/>
    </location>
</feature>